<keyword evidence="6 8" id="KW-1133">Transmembrane helix</keyword>
<feature type="transmembrane region" description="Helical" evidence="8">
    <location>
        <begin position="218"/>
        <end position="242"/>
    </location>
</feature>
<evidence type="ECO:0000313" key="9">
    <source>
        <dbReference type="EMBL" id="MBL0389591.1"/>
    </source>
</evidence>
<keyword evidence="5 8" id="KW-0812">Transmembrane</keyword>
<evidence type="ECO:0000256" key="3">
    <source>
        <dbReference type="ARBA" id="ARBA00022448"/>
    </source>
</evidence>
<dbReference type="Pfam" id="PF01594">
    <property type="entry name" value="AI-2E_transport"/>
    <property type="match status" value="1"/>
</dbReference>
<evidence type="ECO:0000256" key="6">
    <source>
        <dbReference type="ARBA" id="ARBA00022989"/>
    </source>
</evidence>
<comment type="caution">
    <text evidence="9">The sequence shown here is derived from an EMBL/GenBank/DDBJ whole genome shotgun (WGS) entry which is preliminary data.</text>
</comment>
<evidence type="ECO:0000256" key="7">
    <source>
        <dbReference type="ARBA" id="ARBA00023136"/>
    </source>
</evidence>
<feature type="transmembrane region" description="Helical" evidence="8">
    <location>
        <begin position="274"/>
        <end position="293"/>
    </location>
</feature>
<organism evidence="9 10">
    <name type="scientific">Ramlibacter monticola</name>
    <dbReference type="NCBI Taxonomy" id="1926872"/>
    <lineage>
        <taxon>Bacteria</taxon>
        <taxon>Pseudomonadati</taxon>
        <taxon>Pseudomonadota</taxon>
        <taxon>Betaproteobacteria</taxon>
        <taxon>Burkholderiales</taxon>
        <taxon>Comamonadaceae</taxon>
        <taxon>Ramlibacter</taxon>
    </lineage>
</organism>
<evidence type="ECO:0000256" key="4">
    <source>
        <dbReference type="ARBA" id="ARBA00022475"/>
    </source>
</evidence>
<reference evidence="9 10" key="1">
    <citation type="journal article" date="2017" name="Int. J. Syst. Evol. Microbiol.">
        <title>Ramlibacter monticola sp. nov., isolated from forest soil.</title>
        <authorList>
            <person name="Chaudhary D.K."/>
            <person name="Kim J."/>
        </authorList>
    </citation>
    <scope>NUCLEOTIDE SEQUENCE [LARGE SCALE GENOMIC DNA]</scope>
    <source>
        <strain evidence="9 10">KACC 19175</strain>
    </source>
</reference>
<dbReference type="AlphaFoldDB" id="A0A936YWP2"/>
<keyword evidence="3" id="KW-0813">Transport</keyword>
<keyword evidence="4" id="KW-1003">Cell membrane</keyword>
<evidence type="ECO:0000256" key="5">
    <source>
        <dbReference type="ARBA" id="ARBA00022692"/>
    </source>
</evidence>
<name>A0A936YWP2_9BURK</name>
<dbReference type="PANTHER" id="PTHR21716:SF53">
    <property type="entry name" value="PERMEASE PERM-RELATED"/>
    <property type="match status" value="1"/>
</dbReference>
<feature type="transmembrane region" description="Helical" evidence="8">
    <location>
        <begin position="64"/>
        <end position="90"/>
    </location>
</feature>
<comment type="similarity">
    <text evidence="2">Belongs to the autoinducer-2 exporter (AI-2E) (TC 2.A.86) family.</text>
</comment>
<protein>
    <submittedName>
        <fullName evidence="9">AI-2E family transporter</fullName>
    </submittedName>
</protein>
<feature type="transmembrane region" description="Helical" evidence="8">
    <location>
        <begin position="35"/>
        <end position="52"/>
    </location>
</feature>
<feature type="transmembrane region" description="Helical" evidence="8">
    <location>
        <begin position="12"/>
        <end position="29"/>
    </location>
</feature>
<proteinExistence type="inferred from homology"/>
<keyword evidence="10" id="KW-1185">Reference proteome</keyword>
<dbReference type="GO" id="GO:0005886">
    <property type="term" value="C:plasma membrane"/>
    <property type="evidence" value="ECO:0007669"/>
    <property type="project" value="UniProtKB-SubCell"/>
</dbReference>
<comment type="subcellular location">
    <subcellularLocation>
        <location evidence="1">Cell membrane</location>
        <topology evidence="1">Multi-pass membrane protein</topology>
    </subcellularLocation>
</comment>
<evidence type="ECO:0000313" key="10">
    <source>
        <dbReference type="Proteomes" id="UP000599109"/>
    </source>
</evidence>
<feature type="transmembrane region" description="Helical" evidence="8">
    <location>
        <begin position="248"/>
        <end position="267"/>
    </location>
</feature>
<evidence type="ECO:0000256" key="2">
    <source>
        <dbReference type="ARBA" id="ARBA00009773"/>
    </source>
</evidence>
<evidence type="ECO:0000256" key="8">
    <source>
        <dbReference type="SAM" id="Phobius"/>
    </source>
</evidence>
<evidence type="ECO:0000256" key="1">
    <source>
        <dbReference type="ARBA" id="ARBA00004651"/>
    </source>
</evidence>
<feature type="transmembrane region" description="Helical" evidence="8">
    <location>
        <begin position="305"/>
        <end position="338"/>
    </location>
</feature>
<dbReference type="InterPro" id="IPR002549">
    <property type="entry name" value="AI-2E-like"/>
</dbReference>
<accession>A0A936YWP2</accession>
<gene>
    <name evidence="9" type="ORF">JJ685_00395</name>
</gene>
<dbReference type="EMBL" id="JAEQNE010000001">
    <property type="protein sequence ID" value="MBL0389591.1"/>
    <property type="molecule type" value="Genomic_DNA"/>
</dbReference>
<sequence length="620" mass="66007">MDLQTFRERLPTGWLLPACCFIALVHFGQQVLEPLTLALILSLVIAPLVRQLRRLGLPRRAATIASVALVGGAVLALASVLAFQLAAVAADLPQYRARMLAKVEQVRELTVGPLEKWRGELGLAAPEPRSTAPAGAAADERAPPAQAVPRLLGAIGRAMAECGVVLVLLVFMLLDQDALRDRLLRLAGRTELASTLQAVADAASGISRFFLTQMVVNLSLGVVVAVALWVIGLPHAALFGALVALLRILPYVGILAAGVAIAVFAAAVDPGWSLVLQAVGVLLVAELAVANVIEPNVYGHSSGLAPVAIIVAALFWSTLWGPVGLILSTPLTLCLVVAGRYVRALQPITIFFGDSPGITQGQRLYHRALAGELRDVQEDACAWLARRGFASYCDHVLLPATALAAADHRQGRLHESQLQALRKTLVGLVEWLTGGRAVRRSGRKARTASLVEANVGGHLRRMREARLGRWQGPLHASASAIVLCASLPLERDEFEAELLVRALADTGIDARSVTLPHEPEREETESGLAERISTVFVACPEQGALTPWLSACRELRRRLPRAVLATVRLPLDADSPDESALQGEVDLVLRSFAEALAFVQAGGRPPAPALATPSLPIQTT</sequence>
<keyword evidence="7 8" id="KW-0472">Membrane</keyword>
<feature type="transmembrane region" description="Helical" evidence="8">
    <location>
        <begin position="154"/>
        <end position="174"/>
    </location>
</feature>
<dbReference type="Proteomes" id="UP000599109">
    <property type="component" value="Unassembled WGS sequence"/>
</dbReference>
<dbReference type="PANTHER" id="PTHR21716">
    <property type="entry name" value="TRANSMEMBRANE PROTEIN"/>
    <property type="match status" value="1"/>
</dbReference>